<dbReference type="SUPFAM" id="SSF54211">
    <property type="entry name" value="Ribosomal protein S5 domain 2-like"/>
    <property type="match status" value="1"/>
</dbReference>
<dbReference type="InterPro" id="IPR023582">
    <property type="entry name" value="Impact"/>
</dbReference>
<dbReference type="EMBL" id="CP005076">
    <property type="protein sequence ID" value="AGR41763.1"/>
    <property type="molecule type" value="Genomic_DNA"/>
</dbReference>
<organism evidence="3 4">
    <name type="scientific">Spiroplasma diminutum CUAS-1</name>
    <dbReference type="NCBI Taxonomy" id="1276221"/>
    <lineage>
        <taxon>Bacteria</taxon>
        <taxon>Bacillati</taxon>
        <taxon>Mycoplasmatota</taxon>
        <taxon>Mollicutes</taxon>
        <taxon>Entomoplasmatales</taxon>
        <taxon>Spiroplasmataceae</taxon>
        <taxon>Spiroplasma</taxon>
    </lineage>
</organism>
<protein>
    <recommendedName>
        <fullName evidence="2">Impact N-terminal domain-containing protein</fullName>
    </recommendedName>
</protein>
<dbReference type="InterPro" id="IPR036956">
    <property type="entry name" value="Impact_N_sf"/>
</dbReference>
<dbReference type="OrthoDB" id="9813771at2"/>
<dbReference type="Proteomes" id="UP000014983">
    <property type="component" value="Chromosome"/>
</dbReference>
<dbReference type="STRING" id="1276221.SDIMI_v3c00590"/>
<dbReference type="Pfam" id="PF01205">
    <property type="entry name" value="Impact_N"/>
    <property type="match status" value="1"/>
</dbReference>
<sequence>MIFLKILTDNKVFKEELTIKKSKFITYIAKIKCKSELEEFIKISTDKNATHNCYAFRYGDEKLTYGYNNDGEPNGTAGEPLLKLIEINELTNIIIFVKRYYGGIKLGTGGLQKAYSSVAIDLLKEVNLKKLEFLNLIEIEFKISDVKSIGLFLKNISKEIKYNYVDDKVFAKFKVDNIEKLEPIKNKINIIKKEQGYY</sequence>
<dbReference type="eggNOG" id="COG1739">
    <property type="taxonomic scope" value="Bacteria"/>
</dbReference>
<dbReference type="AlphaFoldDB" id="S5MDG6"/>
<evidence type="ECO:0000313" key="3">
    <source>
        <dbReference type="EMBL" id="AGR41763.1"/>
    </source>
</evidence>
<evidence type="ECO:0000256" key="1">
    <source>
        <dbReference type="ARBA" id="ARBA00007665"/>
    </source>
</evidence>
<dbReference type="GO" id="GO:0005737">
    <property type="term" value="C:cytoplasm"/>
    <property type="evidence" value="ECO:0007669"/>
    <property type="project" value="TreeGrafter"/>
</dbReference>
<gene>
    <name evidence="3" type="ORF">SDIMI_v3c00590</name>
</gene>
<accession>S5MDG6</accession>
<dbReference type="InterPro" id="IPR020568">
    <property type="entry name" value="Ribosomal_Su5_D2-typ_SF"/>
</dbReference>
<dbReference type="GO" id="GO:0006446">
    <property type="term" value="P:regulation of translational initiation"/>
    <property type="evidence" value="ECO:0007669"/>
    <property type="project" value="TreeGrafter"/>
</dbReference>
<proteinExistence type="inferred from homology"/>
<reference evidence="3 4" key="1">
    <citation type="journal article" date="2013" name="Genome Biol. Evol.">
        <title>Comparison of metabolic capacities and inference of gene content evolution in mosquito-associated Spiroplasma diminutum and S. taiwanense.</title>
        <authorList>
            <person name="Lo W.S."/>
            <person name="Ku C."/>
            <person name="Chen L.L."/>
            <person name="Chang T.H."/>
            <person name="Kuo C.H."/>
        </authorList>
    </citation>
    <scope>NUCLEOTIDE SEQUENCE [LARGE SCALE GENOMIC DNA]</scope>
    <source>
        <strain evidence="3">CUAS-1</strain>
    </source>
</reference>
<dbReference type="FunCoup" id="S5MDG6">
    <property type="interactions" value="22"/>
</dbReference>
<dbReference type="PANTHER" id="PTHR16301">
    <property type="entry name" value="IMPACT-RELATED"/>
    <property type="match status" value="1"/>
</dbReference>
<keyword evidence="4" id="KW-1185">Reference proteome</keyword>
<dbReference type="HOGENOM" id="CLU_083552_1_0_14"/>
<dbReference type="InterPro" id="IPR001498">
    <property type="entry name" value="Impact_N"/>
</dbReference>
<name>S5MDG6_9MOLU</name>
<dbReference type="Gene3D" id="3.30.230.30">
    <property type="entry name" value="Impact, N-terminal domain"/>
    <property type="match status" value="1"/>
</dbReference>
<evidence type="ECO:0000313" key="4">
    <source>
        <dbReference type="Proteomes" id="UP000014983"/>
    </source>
</evidence>
<dbReference type="InParanoid" id="S5MDG6"/>
<dbReference type="PANTHER" id="PTHR16301:SF20">
    <property type="entry name" value="IMPACT FAMILY MEMBER YIGZ"/>
    <property type="match status" value="1"/>
</dbReference>
<feature type="domain" description="Impact N-terminal" evidence="2">
    <location>
        <begin position="20"/>
        <end position="122"/>
    </location>
</feature>
<dbReference type="RefSeq" id="WP_020835996.1">
    <property type="nucleotide sequence ID" value="NC_021833.1"/>
</dbReference>
<evidence type="ECO:0000259" key="2">
    <source>
        <dbReference type="Pfam" id="PF01205"/>
    </source>
</evidence>
<dbReference type="KEGG" id="sdi:SDIMI_v3c00590"/>
<comment type="similarity">
    <text evidence="1">Belongs to the IMPACT family.</text>
</comment>
<dbReference type="PATRIC" id="fig|1276221.3.peg.57"/>